<dbReference type="InterPro" id="IPR013785">
    <property type="entry name" value="Aldolase_TIM"/>
</dbReference>
<comment type="pathway">
    <text evidence="7">Carbohydrate degradation; 2-deoxy-D-ribose 1-phosphate degradation; D-glyceraldehyde 3-phosphate and acetaldehyde from 2-deoxy-alpha-D-ribose 1-phosphate: step 2/2.</text>
</comment>
<gene>
    <name evidence="7" type="primary">deoC</name>
    <name evidence="8" type="ORF">SAMN02745190_02113</name>
</gene>
<proteinExistence type="inferred from homology"/>
<dbReference type="PANTHER" id="PTHR10889:SF1">
    <property type="entry name" value="DEOXYRIBOSE-PHOSPHATE ALDOLASE"/>
    <property type="match status" value="1"/>
</dbReference>
<dbReference type="Pfam" id="PF01791">
    <property type="entry name" value="DeoC"/>
    <property type="match status" value="1"/>
</dbReference>
<evidence type="ECO:0000256" key="3">
    <source>
        <dbReference type="ARBA" id="ARBA00023239"/>
    </source>
</evidence>
<accession>A0A1M4ZTY7</accession>
<dbReference type="OrthoDB" id="9778711at2"/>
<dbReference type="Proteomes" id="UP000184404">
    <property type="component" value="Unassembled WGS sequence"/>
</dbReference>
<comment type="similarity">
    <text evidence="1 7">Belongs to the DeoC/FbaB aldolase family. DeoC type 1 subfamily.</text>
</comment>
<dbReference type="AlphaFoldDB" id="A0A1M4ZTY7"/>
<keyword evidence="3 7" id="KW-0456">Lyase</keyword>
<evidence type="ECO:0000313" key="9">
    <source>
        <dbReference type="Proteomes" id="UP000184404"/>
    </source>
</evidence>
<evidence type="ECO:0000256" key="4">
    <source>
        <dbReference type="ARBA" id="ARBA00023270"/>
    </source>
</evidence>
<dbReference type="InterPro" id="IPR011343">
    <property type="entry name" value="DeoC"/>
</dbReference>
<feature type="active site" description="Schiff-base intermediate with acetaldehyde" evidence="7">
    <location>
        <position position="153"/>
    </location>
</feature>
<dbReference type="PANTHER" id="PTHR10889">
    <property type="entry name" value="DEOXYRIBOSE-PHOSPHATE ALDOLASE"/>
    <property type="match status" value="1"/>
</dbReference>
<dbReference type="RefSeq" id="WP_072936228.1">
    <property type="nucleotide sequence ID" value="NZ_FQUG01000009.1"/>
</dbReference>
<dbReference type="GO" id="GO:0009264">
    <property type="term" value="P:deoxyribonucleotide catabolic process"/>
    <property type="evidence" value="ECO:0007669"/>
    <property type="project" value="UniProtKB-UniRule"/>
</dbReference>
<dbReference type="UniPathway" id="UPA00002">
    <property type="reaction ID" value="UER00468"/>
</dbReference>
<dbReference type="NCBIfam" id="TIGR00126">
    <property type="entry name" value="deoC"/>
    <property type="match status" value="1"/>
</dbReference>
<dbReference type="GO" id="GO:0016052">
    <property type="term" value="P:carbohydrate catabolic process"/>
    <property type="evidence" value="ECO:0007669"/>
    <property type="project" value="TreeGrafter"/>
</dbReference>
<reference evidence="8 9" key="1">
    <citation type="submission" date="2016-11" db="EMBL/GenBank/DDBJ databases">
        <authorList>
            <person name="Jaros S."/>
            <person name="Januszkiewicz K."/>
            <person name="Wedrychowicz H."/>
        </authorList>
    </citation>
    <scope>NUCLEOTIDE SEQUENCE [LARGE SCALE GENOMIC DNA]</scope>
    <source>
        <strain evidence="8 9">DSM 10502</strain>
    </source>
</reference>
<dbReference type="EC" id="4.1.2.4" evidence="7"/>
<name>A0A1M4ZTY7_9FIRM</name>
<dbReference type="GO" id="GO:0004139">
    <property type="term" value="F:deoxyribose-phosphate aldolase activity"/>
    <property type="evidence" value="ECO:0007669"/>
    <property type="project" value="UniProtKB-UniRule"/>
</dbReference>
<dbReference type="FunFam" id="3.20.20.70:FF:000044">
    <property type="entry name" value="Deoxyribose-phosphate aldolase"/>
    <property type="match status" value="1"/>
</dbReference>
<keyword evidence="4 7" id="KW-0704">Schiff base</keyword>
<keyword evidence="2 7" id="KW-0963">Cytoplasm</keyword>
<dbReference type="InterPro" id="IPR028581">
    <property type="entry name" value="DeoC_typeI"/>
</dbReference>
<dbReference type="SUPFAM" id="SSF51569">
    <property type="entry name" value="Aldolase"/>
    <property type="match status" value="1"/>
</dbReference>
<comment type="catalytic activity">
    <reaction evidence="5 7">
        <text>2-deoxy-D-ribose 5-phosphate = D-glyceraldehyde 3-phosphate + acetaldehyde</text>
        <dbReference type="Rhea" id="RHEA:12821"/>
        <dbReference type="ChEBI" id="CHEBI:15343"/>
        <dbReference type="ChEBI" id="CHEBI:59776"/>
        <dbReference type="ChEBI" id="CHEBI:62877"/>
        <dbReference type="EC" id="4.1.2.4"/>
    </reaction>
</comment>
<evidence type="ECO:0000256" key="6">
    <source>
        <dbReference type="ARBA" id="ARBA00056337"/>
    </source>
</evidence>
<organism evidence="8 9">
    <name type="scientific">Schwartzia succinivorans DSM 10502</name>
    <dbReference type="NCBI Taxonomy" id="1123243"/>
    <lineage>
        <taxon>Bacteria</taxon>
        <taxon>Bacillati</taxon>
        <taxon>Bacillota</taxon>
        <taxon>Negativicutes</taxon>
        <taxon>Selenomonadales</taxon>
        <taxon>Selenomonadaceae</taxon>
        <taxon>Schwartzia</taxon>
    </lineage>
</organism>
<dbReference type="PIRSF" id="PIRSF001357">
    <property type="entry name" value="DeoC"/>
    <property type="match status" value="1"/>
</dbReference>
<dbReference type="EMBL" id="FQUG01000009">
    <property type="protein sequence ID" value="SHF21499.1"/>
    <property type="molecule type" value="Genomic_DNA"/>
</dbReference>
<comment type="subcellular location">
    <subcellularLocation>
        <location evidence="7">Cytoplasm</location>
    </subcellularLocation>
</comment>
<dbReference type="STRING" id="1123243.SAMN02745190_02113"/>
<keyword evidence="9" id="KW-1185">Reference proteome</keyword>
<evidence type="ECO:0000256" key="1">
    <source>
        <dbReference type="ARBA" id="ARBA00010936"/>
    </source>
</evidence>
<dbReference type="HAMAP" id="MF_00114">
    <property type="entry name" value="DeoC_type1"/>
    <property type="match status" value="1"/>
</dbReference>
<dbReference type="CDD" id="cd00959">
    <property type="entry name" value="DeoC"/>
    <property type="match status" value="1"/>
</dbReference>
<dbReference type="InterPro" id="IPR002915">
    <property type="entry name" value="DeoC/FbaB/LacD_aldolase"/>
</dbReference>
<dbReference type="GO" id="GO:0005737">
    <property type="term" value="C:cytoplasm"/>
    <property type="evidence" value="ECO:0007669"/>
    <property type="project" value="UniProtKB-SubCell"/>
</dbReference>
<evidence type="ECO:0000256" key="2">
    <source>
        <dbReference type="ARBA" id="ARBA00022490"/>
    </source>
</evidence>
<dbReference type="SMART" id="SM01133">
    <property type="entry name" value="DeoC"/>
    <property type="match status" value="1"/>
</dbReference>
<evidence type="ECO:0000256" key="7">
    <source>
        <dbReference type="HAMAP-Rule" id="MF_00114"/>
    </source>
</evidence>
<dbReference type="GO" id="GO:0006018">
    <property type="term" value="P:2-deoxyribose 1-phosphate catabolic process"/>
    <property type="evidence" value="ECO:0007669"/>
    <property type="project" value="UniProtKB-UniRule"/>
</dbReference>
<feature type="active site" description="Proton donor/acceptor" evidence="7">
    <location>
        <position position="182"/>
    </location>
</feature>
<protein>
    <recommendedName>
        <fullName evidence="7">Deoxyribose-phosphate aldolase</fullName>
        <shortName evidence="7">DERA</shortName>
        <ecNumber evidence="7">4.1.2.4</ecNumber>
    </recommendedName>
    <alternativeName>
        <fullName evidence="7">2-deoxy-D-ribose 5-phosphate aldolase</fullName>
    </alternativeName>
    <alternativeName>
        <fullName evidence="7">Phosphodeoxyriboaldolase</fullName>
        <shortName evidence="7">Deoxyriboaldolase</shortName>
    </alternativeName>
</protein>
<dbReference type="Gene3D" id="3.20.20.70">
    <property type="entry name" value="Aldolase class I"/>
    <property type="match status" value="1"/>
</dbReference>
<feature type="active site" description="Proton donor/acceptor" evidence="7">
    <location>
        <position position="91"/>
    </location>
</feature>
<evidence type="ECO:0000256" key="5">
    <source>
        <dbReference type="ARBA" id="ARBA00048791"/>
    </source>
</evidence>
<sequence length="221" mass="23662">MKGSDILKHVDHTLLSPTATWPQIEELCEEALIYHTASICIPPSYVSRVHETFGASINICTVIGFPLGADTTEAKVWAAKQAVKNGASEIDAVVNLGDVKNGDFDKITEEIASLKKAVGKHILKIIIETCYLEDEEKIALCHAVTDGGADYIKTSTGFGSAGASHADVVLMRANVSKDVKVKAAGGIRTISDMKQYLSEGCDRLGCSAAVRLLKDKTDIEV</sequence>
<evidence type="ECO:0000313" key="8">
    <source>
        <dbReference type="EMBL" id="SHF21499.1"/>
    </source>
</evidence>
<comment type="function">
    <text evidence="6 7">Catalyzes a reversible aldol reaction between acetaldehyde and D-glyceraldehyde 3-phosphate to generate 2-deoxy-D-ribose 5-phosphate.</text>
</comment>